<reference evidence="1 2" key="1">
    <citation type="submission" date="2010-02" db="EMBL/GenBank/DDBJ databases">
        <authorList>
            <person name="Weinstock G."/>
            <person name="Sodergren E."/>
            <person name="Clifton S."/>
            <person name="Fulton L."/>
            <person name="Fulton B."/>
            <person name="Courtney L."/>
            <person name="Fronick C."/>
            <person name="Harrison M."/>
            <person name="Strong C."/>
            <person name="Farmer C."/>
            <person name="Delahaunty K."/>
            <person name="Markovic C."/>
            <person name="Hall O."/>
            <person name="Minx P."/>
            <person name="Tomlinson C."/>
            <person name="Mitreva M."/>
            <person name="Nelson J."/>
            <person name="Hou S."/>
            <person name="Wollam A."/>
            <person name="Pepin K.H."/>
            <person name="Johnson M."/>
            <person name="Bhonagiri V."/>
            <person name="Zhang X."/>
            <person name="Suruliraj S."/>
            <person name="Warren W."/>
            <person name="Chinwalla A."/>
            <person name="Mardis E.R."/>
            <person name="Wilson R.K."/>
        </authorList>
    </citation>
    <scope>NUCLEOTIDE SEQUENCE [LARGE SCALE GENOMIC DNA]</scope>
    <source>
        <strain evidence="1 2">ATCC 29315</strain>
    </source>
</reference>
<evidence type="ECO:0000313" key="2">
    <source>
        <dbReference type="Proteomes" id="UP000005536"/>
    </source>
</evidence>
<dbReference type="EMBL" id="ADBF01000023">
    <property type="protein sequence ID" value="EFE50245.1"/>
    <property type="molecule type" value="Genomic_DNA"/>
</dbReference>
<protein>
    <submittedName>
        <fullName evidence="1">Uncharacterized protein</fullName>
    </submittedName>
</protein>
<accession>D4DPD6</accession>
<name>D4DPD6_NEIEG</name>
<proteinExistence type="predicted"/>
<dbReference type="AlphaFoldDB" id="D4DPD6"/>
<comment type="caution">
    <text evidence="1">The sequence shown here is derived from an EMBL/GenBank/DDBJ whole genome shotgun (WGS) entry which is preliminary data.</text>
</comment>
<organism evidence="1 2">
    <name type="scientific">Neisseria elongata subsp. glycolytica ATCC 29315</name>
    <dbReference type="NCBI Taxonomy" id="546263"/>
    <lineage>
        <taxon>Bacteria</taxon>
        <taxon>Pseudomonadati</taxon>
        <taxon>Pseudomonadota</taxon>
        <taxon>Betaproteobacteria</taxon>
        <taxon>Neisseriales</taxon>
        <taxon>Neisseriaceae</taxon>
        <taxon>Neisseria</taxon>
    </lineage>
</organism>
<dbReference type="Proteomes" id="UP000005536">
    <property type="component" value="Unassembled WGS sequence"/>
</dbReference>
<gene>
    <name evidence="1" type="ORF">NEIELOOT_00924</name>
</gene>
<evidence type="ECO:0000313" key="1">
    <source>
        <dbReference type="EMBL" id="EFE50245.1"/>
    </source>
</evidence>
<sequence length="39" mass="4489">MVVSAYSAFIRLFSDGLRSTQRPSENEFSDIIQTFLQSF</sequence>